<feature type="compositionally biased region" description="Polar residues" evidence="1">
    <location>
        <begin position="92"/>
        <end position="113"/>
    </location>
</feature>
<gene>
    <name evidence="4" type="ORF">PECUL_23A014611</name>
</gene>
<dbReference type="PANTHER" id="PTHR37999">
    <property type="entry name" value="MUCIN-17"/>
    <property type="match status" value="1"/>
</dbReference>
<accession>A0AAD1RJX1</accession>
<dbReference type="Gene3D" id="3.30.70.960">
    <property type="entry name" value="SEA domain"/>
    <property type="match status" value="1"/>
</dbReference>
<organism evidence="4 5">
    <name type="scientific">Pelobates cultripes</name>
    <name type="common">Western spadefoot toad</name>
    <dbReference type="NCBI Taxonomy" id="61616"/>
    <lineage>
        <taxon>Eukaryota</taxon>
        <taxon>Metazoa</taxon>
        <taxon>Chordata</taxon>
        <taxon>Craniata</taxon>
        <taxon>Vertebrata</taxon>
        <taxon>Euteleostomi</taxon>
        <taxon>Amphibia</taxon>
        <taxon>Batrachia</taxon>
        <taxon>Anura</taxon>
        <taxon>Pelobatoidea</taxon>
        <taxon>Pelobatidae</taxon>
        <taxon>Pelobates</taxon>
    </lineage>
</organism>
<dbReference type="InterPro" id="IPR053311">
    <property type="entry name" value="Mucosal_Integrity_Assoc"/>
</dbReference>
<evidence type="ECO:0000256" key="1">
    <source>
        <dbReference type="SAM" id="MobiDB-lite"/>
    </source>
</evidence>
<feature type="region of interest" description="Disordered" evidence="1">
    <location>
        <begin position="83"/>
        <end position="113"/>
    </location>
</feature>
<dbReference type="Proteomes" id="UP001295444">
    <property type="component" value="Chromosome 03"/>
</dbReference>
<dbReference type="GO" id="GO:0071944">
    <property type="term" value="C:cell periphery"/>
    <property type="evidence" value="ECO:0007669"/>
    <property type="project" value="UniProtKB-ARBA"/>
</dbReference>
<dbReference type="Gene3D" id="2.10.25.10">
    <property type="entry name" value="Laminin"/>
    <property type="match status" value="1"/>
</dbReference>
<evidence type="ECO:0000259" key="3">
    <source>
        <dbReference type="PROSITE" id="PS50024"/>
    </source>
</evidence>
<reference evidence="4" key="1">
    <citation type="submission" date="2022-03" db="EMBL/GenBank/DDBJ databases">
        <authorList>
            <person name="Alioto T."/>
            <person name="Alioto T."/>
            <person name="Gomez Garrido J."/>
        </authorList>
    </citation>
    <scope>NUCLEOTIDE SEQUENCE</scope>
</reference>
<feature type="domain" description="SEA" evidence="3">
    <location>
        <begin position="219"/>
        <end position="323"/>
    </location>
</feature>
<dbReference type="SUPFAM" id="SSF82671">
    <property type="entry name" value="SEA domain"/>
    <property type="match status" value="1"/>
</dbReference>
<keyword evidence="5" id="KW-1185">Reference proteome</keyword>
<dbReference type="Pfam" id="PF01390">
    <property type="entry name" value="SEA"/>
    <property type="match status" value="1"/>
</dbReference>
<dbReference type="InterPro" id="IPR036364">
    <property type="entry name" value="SEA_dom_sf"/>
</dbReference>
<dbReference type="AlphaFoldDB" id="A0AAD1RJX1"/>
<keyword evidence="2" id="KW-0812">Transmembrane</keyword>
<name>A0AAD1RJX1_PELCU</name>
<sequence>MKRIYRKCFTNTDPSSHQNFNNRNHCTYKYLSTVYHRFTNHCRYTVSYYQPYWNNTSTLPTKTTALTNTVPLSTTASQTTATTLYPTTSHTVTPPETASQTLIPPVTSTSPKETTAITNTVPLSTTAAPTTASTLYPTTSHTVAAPVMCHNGGTYDGIKCICLDQFYGPSCESMVDNVEVDNLCHNGGTYDGVKCICLDQFYGPSCESVVDRVEVGGKVNTTVIVNLRITNMNYTSVLSQTGSHEYYEFIKNFKLEMQVFYKDLPGYKDVIVISLSQGSVYVKHEVIVEAEYNENESVIKQYEEILQKVNQVLENFRNNNCTSESNGSKLCIDVDNSELTAVFPKSEKDRCNEVVQSGFQEHFQPIVVNNSLICVSSCSPNSKSYLNCHDGTCQLQKVTGAHCLCPKTETYVYTSQGCQGKILKAGLYGGIGAGIAALVIFIFTLSFFMFRKHQKKHTLFKDDDKSWYEDYDDEWSVERGITNLSEAVYEDYQQRFRPALENVDTTTQVKIQRPEVLKK</sequence>
<dbReference type="PROSITE" id="PS50024">
    <property type="entry name" value="SEA"/>
    <property type="match status" value="1"/>
</dbReference>
<dbReference type="InterPro" id="IPR000082">
    <property type="entry name" value="SEA_dom"/>
</dbReference>
<feature type="transmembrane region" description="Helical" evidence="2">
    <location>
        <begin position="425"/>
        <end position="450"/>
    </location>
</feature>
<dbReference type="PROSITE" id="PS00022">
    <property type="entry name" value="EGF_1"/>
    <property type="match status" value="1"/>
</dbReference>
<dbReference type="PANTHER" id="PTHR37999:SF3">
    <property type="entry name" value="MUCIN-3B-LIKE"/>
    <property type="match status" value="1"/>
</dbReference>
<keyword evidence="2" id="KW-1133">Transmembrane helix</keyword>
<protein>
    <recommendedName>
        <fullName evidence="3">SEA domain-containing protein</fullName>
    </recommendedName>
</protein>
<dbReference type="InterPro" id="IPR000742">
    <property type="entry name" value="EGF"/>
</dbReference>
<evidence type="ECO:0000256" key="2">
    <source>
        <dbReference type="SAM" id="Phobius"/>
    </source>
</evidence>
<proteinExistence type="predicted"/>
<evidence type="ECO:0000313" key="5">
    <source>
        <dbReference type="Proteomes" id="UP001295444"/>
    </source>
</evidence>
<keyword evidence="2" id="KW-0472">Membrane</keyword>
<evidence type="ECO:0000313" key="4">
    <source>
        <dbReference type="EMBL" id="CAH2272825.1"/>
    </source>
</evidence>
<dbReference type="EMBL" id="OW240914">
    <property type="protein sequence ID" value="CAH2272825.1"/>
    <property type="molecule type" value="Genomic_DNA"/>
</dbReference>